<evidence type="ECO:0000313" key="2">
    <source>
        <dbReference type="EMBL" id="CCA26138.1"/>
    </source>
</evidence>
<proteinExistence type="predicted"/>
<dbReference type="PANTHER" id="PTHR31245:SF20">
    <property type="entry name" value="F18B13.13 PROTEIN"/>
    <property type="match status" value="1"/>
</dbReference>
<dbReference type="EMBL" id="FR824394">
    <property type="protein sequence ID" value="CCA26138.1"/>
    <property type="molecule type" value="Genomic_DNA"/>
</dbReference>
<dbReference type="AlphaFoldDB" id="F0WXE6"/>
<keyword evidence="1" id="KW-0175">Coiled coil</keyword>
<protein>
    <submittedName>
        <fullName evidence="2">Uncharacterized protein AlNc14C349G10897</fullName>
    </submittedName>
</protein>
<accession>F0WXE6</accession>
<reference evidence="2" key="1">
    <citation type="journal article" date="2011" name="PLoS Biol.">
        <title>Gene gain and loss during evolution of obligate parasitism in the white rust pathogen of Arabidopsis thaliana.</title>
        <authorList>
            <person name="Kemen E."/>
            <person name="Gardiner A."/>
            <person name="Schultz-Larsen T."/>
            <person name="Kemen A.C."/>
            <person name="Balmuth A.L."/>
            <person name="Robert-Seilaniantz A."/>
            <person name="Bailey K."/>
            <person name="Holub E."/>
            <person name="Studholme D.J."/>
            <person name="Maclean D."/>
            <person name="Jones J.D."/>
        </authorList>
    </citation>
    <scope>NUCLEOTIDE SEQUENCE</scope>
</reference>
<dbReference type="HOGENOM" id="CLU_1484824_0_0_1"/>
<name>F0WXE6_9STRA</name>
<feature type="coiled-coil region" evidence="1">
    <location>
        <begin position="101"/>
        <end position="152"/>
    </location>
</feature>
<dbReference type="PANTHER" id="PTHR31245">
    <property type="entry name" value="UBIQUITIN SYSTEM COMPONENT CUE PROTEIN"/>
    <property type="match status" value="1"/>
</dbReference>
<evidence type="ECO:0000256" key="1">
    <source>
        <dbReference type="SAM" id="Coils"/>
    </source>
</evidence>
<organism evidence="2">
    <name type="scientific">Albugo laibachii Nc14</name>
    <dbReference type="NCBI Taxonomy" id="890382"/>
    <lineage>
        <taxon>Eukaryota</taxon>
        <taxon>Sar</taxon>
        <taxon>Stramenopiles</taxon>
        <taxon>Oomycota</taxon>
        <taxon>Peronosporomycetes</taxon>
        <taxon>Albuginales</taxon>
        <taxon>Albuginaceae</taxon>
        <taxon>Albugo</taxon>
    </lineage>
</organism>
<gene>
    <name evidence="2" type="primary">AlNc14C349G10897</name>
    <name evidence="2" type="ORF">ALNC14_122820</name>
</gene>
<sequence>MASIAASPVYLEGLKKRCFPSVSESYEASCKKRCRTIDFRSEPDDDAKSCLKYTQRQVDYFEQVKQEEISRLRTECEQFMLRKEADMQKLKPEVSKWREHALQIEKRSERYQQENKLLKRAITIQAQQKDECQRENQVLKQLTAQAAEHIKRLEQSNYALRIHLEKSTSVQISHPRFPDIF</sequence>
<reference evidence="2" key="2">
    <citation type="submission" date="2011-02" db="EMBL/GenBank/DDBJ databases">
        <authorList>
            <person name="MacLean D."/>
        </authorList>
    </citation>
    <scope>NUCLEOTIDE SEQUENCE</scope>
</reference>